<dbReference type="Pfam" id="PF00990">
    <property type="entry name" value="GGDEF"/>
    <property type="match status" value="1"/>
</dbReference>
<evidence type="ECO:0000259" key="5">
    <source>
        <dbReference type="PROSITE" id="PS50887"/>
    </source>
</evidence>
<dbReference type="InterPro" id="IPR050469">
    <property type="entry name" value="Diguanylate_Cyclase"/>
</dbReference>
<dbReference type="EMBL" id="FOUA01000001">
    <property type="protein sequence ID" value="SFL60213.1"/>
    <property type="molecule type" value="Genomic_DNA"/>
</dbReference>
<dbReference type="InterPro" id="IPR000014">
    <property type="entry name" value="PAS"/>
</dbReference>
<evidence type="ECO:0000313" key="10">
    <source>
        <dbReference type="Proteomes" id="UP000186904"/>
    </source>
</evidence>
<dbReference type="OrthoDB" id="9812260at2"/>
<feature type="domain" description="GGDEF" evidence="5">
    <location>
        <begin position="185"/>
        <end position="318"/>
    </location>
</feature>
<dbReference type="SMART" id="SM00091">
    <property type="entry name" value="PAS"/>
    <property type="match status" value="1"/>
</dbReference>
<dbReference type="InterPro" id="IPR029787">
    <property type="entry name" value="Nucleotide_cyclase"/>
</dbReference>
<dbReference type="InterPro" id="IPR035965">
    <property type="entry name" value="PAS-like_dom_sf"/>
</dbReference>
<dbReference type="SUPFAM" id="SSF55785">
    <property type="entry name" value="PYP-like sensor domain (PAS domain)"/>
    <property type="match status" value="1"/>
</dbReference>
<dbReference type="CDD" id="cd01949">
    <property type="entry name" value="GGDEF"/>
    <property type="match status" value="1"/>
</dbReference>
<dbReference type="PANTHER" id="PTHR45138:SF9">
    <property type="entry name" value="DIGUANYLATE CYCLASE DGCM-RELATED"/>
    <property type="match status" value="1"/>
</dbReference>
<reference evidence="9 10" key="1">
    <citation type="submission" date="2016-10" db="EMBL/GenBank/DDBJ databases">
        <authorList>
            <person name="de Groot N.N."/>
        </authorList>
    </citation>
    <scope>NUCLEOTIDE SEQUENCE [LARGE SCALE GENOMIC DNA]</scope>
    <source>
        <strain evidence="7 9">CGMCC 1.9095</strain>
        <strain evidence="6 10">DSM 22558</strain>
    </source>
</reference>
<evidence type="ECO:0000256" key="3">
    <source>
        <dbReference type="ARBA" id="ARBA00012528"/>
    </source>
</evidence>
<proteinExistence type="predicted"/>
<evidence type="ECO:0000256" key="2">
    <source>
        <dbReference type="ARBA" id="ARBA00004533"/>
    </source>
</evidence>
<dbReference type="EMBL" id="SWAV01000003">
    <property type="protein sequence ID" value="TKA91572.1"/>
    <property type="molecule type" value="Genomic_DNA"/>
</dbReference>
<dbReference type="AlphaFoldDB" id="A0A1I4J1Z3"/>
<comment type="cofactor">
    <cofactor evidence="1">
        <name>Mg(2+)</name>
        <dbReference type="ChEBI" id="CHEBI:18420"/>
    </cofactor>
</comment>
<dbReference type="CDD" id="cd00130">
    <property type="entry name" value="PAS"/>
    <property type="match status" value="1"/>
</dbReference>
<dbReference type="GO" id="GO:0052621">
    <property type="term" value="F:diguanylate cyclase activity"/>
    <property type="evidence" value="ECO:0007669"/>
    <property type="project" value="UniProtKB-EC"/>
</dbReference>
<dbReference type="GO" id="GO:0006355">
    <property type="term" value="P:regulation of DNA-templated transcription"/>
    <property type="evidence" value="ECO:0007669"/>
    <property type="project" value="InterPro"/>
</dbReference>
<dbReference type="SMART" id="SM00267">
    <property type="entry name" value="GGDEF"/>
    <property type="match status" value="1"/>
</dbReference>
<dbReference type="Proteomes" id="UP000305198">
    <property type="component" value="Unassembled WGS sequence"/>
</dbReference>
<dbReference type="Pfam" id="PF00989">
    <property type="entry name" value="PAS"/>
    <property type="match status" value="1"/>
</dbReference>
<dbReference type="Proteomes" id="UP000186904">
    <property type="component" value="Unassembled WGS sequence"/>
</dbReference>
<evidence type="ECO:0000313" key="9">
    <source>
        <dbReference type="Proteomes" id="UP000186599"/>
    </source>
</evidence>
<gene>
    <name evidence="8" type="ORF">FA869_10775</name>
    <name evidence="7" type="ORF">SAMN04487855_0317</name>
    <name evidence="6" type="ORF">SAMN05216589_1310</name>
</gene>
<dbReference type="GO" id="GO:0005886">
    <property type="term" value="C:plasma membrane"/>
    <property type="evidence" value="ECO:0007669"/>
    <property type="project" value="UniProtKB-SubCell"/>
</dbReference>
<evidence type="ECO:0000256" key="1">
    <source>
        <dbReference type="ARBA" id="ARBA00001946"/>
    </source>
</evidence>
<dbReference type="EC" id="2.7.7.65" evidence="3"/>
<organism evidence="7 9">
    <name type="scientific">Halopseudomonas bauzanensis</name>
    <dbReference type="NCBI Taxonomy" id="653930"/>
    <lineage>
        <taxon>Bacteria</taxon>
        <taxon>Pseudomonadati</taxon>
        <taxon>Pseudomonadota</taxon>
        <taxon>Gammaproteobacteria</taxon>
        <taxon>Pseudomonadales</taxon>
        <taxon>Pseudomonadaceae</taxon>
        <taxon>Halopseudomonas</taxon>
    </lineage>
</organism>
<dbReference type="InterPro" id="IPR013767">
    <property type="entry name" value="PAS_fold"/>
</dbReference>
<dbReference type="EMBL" id="FOGN01000001">
    <property type="protein sequence ID" value="SER68939.1"/>
    <property type="molecule type" value="Genomic_DNA"/>
</dbReference>
<dbReference type="GO" id="GO:1902201">
    <property type="term" value="P:negative regulation of bacterial-type flagellum-dependent cell motility"/>
    <property type="evidence" value="ECO:0007669"/>
    <property type="project" value="TreeGrafter"/>
</dbReference>
<dbReference type="Proteomes" id="UP000186599">
    <property type="component" value="Unassembled WGS sequence"/>
</dbReference>
<dbReference type="GO" id="GO:0043709">
    <property type="term" value="P:cell adhesion involved in single-species biofilm formation"/>
    <property type="evidence" value="ECO:0007669"/>
    <property type="project" value="TreeGrafter"/>
</dbReference>
<keyword evidence="9" id="KW-1185">Reference proteome</keyword>
<dbReference type="PROSITE" id="PS50887">
    <property type="entry name" value="GGDEF"/>
    <property type="match status" value="1"/>
</dbReference>
<name>A0A1I4J1Z3_9GAMM</name>
<comment type="catalytic activity">
    <reaction evidence="4">
        <text>2 GTP = 3',3'-c-di-GMP + 2 diphosphate</text>
        <dbReference type="Rhea" id="RHEA:24898"/>
        <dbReference type="ChEBI" id="CHEBI:33019"/>
        <dbReference type="ChEBI" id="CHEBI:37565"/>
        <dbReference type="ChEBI" id="CHEBI:58805"/>
        <dbReference type="EC" id="2.7.7.65"/>
    </reaction>
</comment>
<dbReference type="RefSeq" id="WP_074778471.1">
    <property type="nucleotide sequence ID" value="NZ_FOGN01000001.1"/>
</dbReference>
<dbReference type="PANTHER" id="PTHR45138">
    <property type="entry name" value="REGULATORY COMPONENTS OF SENSORY TRANSDUCTION SYSTEM"/>
    <property type="match status" value="1"/>
</dbReference>
<evidence type="ECO:0000313" key="11">
    <source>
        <dbReference type="Proteomes" id="UP000305198"/>
    </source>
</evidence>
<dbReference type="STRING" id="653930.SAMN05216589_1310"/>
<accession>A0A1I4J1Z3</accession>
<dbReference type="InterPro" id="IPR043128">
    <property type="entry name" value="Rev_trsase/Diguanyl_cyclase"/>
</dbReference>
<dbReference type="Gene3D" id="3.30.450.20">
    <property type="entry name" value="PAS domain"/>
    <property type="match status" value="1"/>
</dbReference>
<evidence type="ECO:0000313" key="7">
    <source>
        <dbReference type="EMBL" id="SFL60213.1"/>
    </source>
</evidence>
<dbReference type="NCBIfam" id="TIGR00254">
    <property type="entry name" value="GGDEF"/>
    <property type="match status" value="1"/>
</dbReference>
<dbReference type="Gene3D" id="3.30.70.270">
    <property type="match status" value="1"/>
</dbReference>
<evidence type="ECO:0000313" key="6">
    <source>
        <dbReference type="EMBL" id="SER68939.1"/>
    </source>
</evidence>
<sequence>MTAPLDISELHWMLDIVQSIDVGVVVLDRDYRIQAWNSFMENHSGRSASQVTRQSLFELFPEIDRPWFAHKVETAVMLGTRAFTIWEQRPYLMRFKSYHPITGLADVMYQNVTILPLRTVSNSSDHVCLIIYDVTNAAVNRLQLETANTQLRTLAIHDGLTGLLNRHHWETCLEHEFARHTRYSSPASLVLFDIDHFKRLNDSYGHRAGDEVIRQVAGVTRQMARETDLAGRYGGEEFVVLLPDTDLVGAGQFAERLRSSIAQLQIDHEGQPLSCTVSVGIACINSETTSYHMLIEEADQALYQSKSAGRNRITLHEAGTLVGH</sequence>
<dbReference type="InterPro" id="IPR000160">
    <property type="entry name" value="GGDEF_dom"/>
</dbReference>
<dbReference type="SUPFAM" id="SSF55073">
    <property type="entry name" value="Nucleotide cyclase"/>
    <property type="match status" value="1"/>
</dbReference>
<reference evidence="8 11" key="2">
    <citation type="submission" date="2019-04" db="EMBL/GenBank/DDBJ databases">
        <title>Crypto-aerobic microbial life in anoxic (sulfidic) marine sediments.</title>
        <authorList>
            <person name="Bhattacharya S."/>
            <person name="Roy C."/>
            <person name="Mondal N."/>
            <person name="Sarkar J."/>
            <person name="Mandal S."/>
            <person name="Rameez M.J."/>
            <person name="Ghosh W."/>
        </authorList>
    </citation>
    <scope>NUCLEOTIDE SEQUENCE [LARGE SCALE GENOMIC DNA]</scope>
    <source>
        <strain evidence="8 11">SBBB</strain>
    </source>
</reference>
<comment type="subcellular location">
    <subcellularLocation>
        <location evidence="2">Cell inner membrane</location>
    </subcellularLocation>
</comment>
<dbReference type="FunFam" id="3.30.70.270:FF:000001">
    <property type="entry name" value="Diguanylate cyclase domain protein"/>
    <property type="match status" value="1"/>
</dbReference>
<protein>
    <recommendedName>
        <fullName evidence="3">diguanylate cyclase</fullName>
        <ecNumber evidence="3">2.7.7.65</ecNumber>
    </recommendedName>
</protein>
<evidence type="ECO:0000313" key="8">
    <source>
        <dbReference type="EMBL" id="TKA91572.1"/>
    </source>
</evidence>
<evidence type="ECO:0000256" key="4">
    <source>
        <dbReference type="ARBA" id="ARBA00034247"/>
    </source>
</evidence>